<feature type="signal peptide" evidence="2">
    <location>
        <begin position="1"/>
        <end position="39"/>
    </location>
</feature>
<keyword evidence="4" id="KW-1185">Reference proteome</keyword>
<dbReference type="Proteomes" id="UP001451303">
    <property type="component" value="Unassembled WGS sequence"/>
</dbReference>
<accession>A0ABR3D4I5</accession>
<dbReference type="Gene3D" id="2.70.50.70">
    <property type="match status" value="1"/>
</dbReference>
<evidence type="ECO:0000256" key="1">
    <source>
        <dbReference type="SAM" id="MobiDB-lite"/>
    </source>
</evidence>
<proteinExistence type="predicted"/>
<feature type="region of interest" description="Disordered" evidence="1">
    <location>
        <begin position="250"/>
        <end position="290"/>
    </location>
</feature>
<gene>
    <name evidence="3" type="ORF">QR685DRAFT_556282</name>
</gene>
<dbReference type="GO" id="GO:0004497">
    <property type="term" value="F:monooxygenase activity"/>
    <property type="evidence" value="ECO:0007669"/>
    <property type="project" value="UniProtKB-KW"/>
</dbReference>
<dbReference type="PANTHER" id="PTHR36182:SF2">
    <property type="entry name" value="LYTIC POLYSACCHARIDE MONOOXYGENASE"/>
    <property type="match status" value="1"/>
</dbReference>
<evidence type="ECO:0000256" key="2">
    <source>
        <dbReference type="SAM" id="SignalP"/>
    </source>
</evidence>
<reference evidence="3 4" key="1">
    <citation type="submission" date="2023-09" db="EMBL/GenBank/DDBJ databases">
        <title>Multi-omics analysis of a traditional fermented food reveals byproduct-associated fungal strains for waste-to-food upcycling.</title>
        <authorList>
            <consortium name="Lawrence Berkeley National Laboratory"/>
            <person name="Rekdal V.M."/>
            <person name="Villalobos-Escobedo J.M."/>
            <person name="Rodriguez-Valeron N."/>
            <person name="Garcia M.O."/>
            <person name="Vasquez D.P."/>
            <person name="Damayanti I."/>
            <person name="Sorensen P.M."/>
            <person name="Baidoo E.E."/>
            <person name="De Carvalho A.C."/>
            <person name="Riley R."/>
            <person name="Lipzen A."/>
            <person name="He G."/>
            <person name="Yan M."/>
            <person name="Haridas S."/>
            <person name="Daum C."/>
            <person name="Yoshinaga Y."/>
            <person name="Ng V."/>
            <person name="Grigoriev I.V."/>
            <person name="Munk R."/>
            <person name="Nuraida L."/>
            <person name="Wijaya C.H."/>
            <person name="Morales P.-C."/>
            <person name="Keasling J.D."/>
        </authorList>
    </citation>
    <scope>NUCLEOTIDE SEQUENCE [LARGE SCALE GENOMIC DNA]</scope>
    <source>
        <strain evidence="3 4">FGSC 2613</strain>
    </source>
</reference>
<protein>
    <submittedName>
        <fullName evidence="3">Lytic polysaccharide monooxygenase</fullName>
    </submittedName>
</protein>
<organism evidence="3 4">
    <name type="scientific">Neurospora intermedia</name>
    <dbReference type="NCBI Taxonomy" id="5142"/>
    <lineage>
        <taxon>Eukaryota</taxon>
        <taxon>Fungi</taxon>
        <taxon>Dikarya</taxon>
        <taxon>Ascomycota</taxon>
        <taxon>Pezizomycotina</taxon>
        <taxon>Sordariomycetes</taxon>
        <taxon>Sordariomycetidae</taxon>
        <taxon>Sordariales</taxon>
        <taxon>Sordariaceae</taxon>
        <taxon>Neurospora</taxon>
    </lineage>
</organism>
<name>A0ABR3D4I5_NEUIN</name>
<keyword evidence="3" id="KW-0503">Monooxygenase</keyword>
<dbReference type="EMBL" id="JAVLET010000009">
    <property type="protein sequence ID" value="KAL0467620.1"/>
    <property type="molecule type" value="Genomic_DNA"/>
</dbReference>
<keyword evidence="3" id="KW-0560">Oxidoreductase</keyword>
<keyword evidence="2" id="KW-0732">Signal</keyword>
<feature type="chain" id="PRO_5046894204" evidence="2">
    <location>
        <begin position="40"/>
        <end position="507"/>
    </location>
</feature>
<sequence>MIPFTPFAPAGAAAAAAPRHVSAFLFLLLLTTLTPLVASHAMMTFPIPYASPQQGNGPINGASFPCHYGGGGAGATSLQLPSSGYNVFPLGSKQPLRLIGTAVHGGGSCQISITYDNPPTPQSKFKVIKSIEGGCIARNEAGNRPGASAVQVNPDSYEYSIPDDIPAGNGTIAWTWFNKMGYREMYMACGPVQLTGEEKPGAKETFEKLPDILLANLDNGCGTPENRDILFPNPGKNVEKANGATDAFAAPTGEGCQTPTGGALGTTIGREAATPTPAPGPGPYRVANGTATPLMESETGTGATGTGTGTAAFPAAVSVTGAPEVNINRSTSFPAGVFITKPSVSLAAIIATTPPTFNTIPIPPSTLITSTIPVSPVSPSTTSSPIIVEKSKRSDGTTLPETVPPVGPCPAYQDGWYICHLPRNQNYGFVYYRCASGRWTGAMHVPAGTQCTIKGDKYNPWVRQGPERELTLEMTATEDDDPLVIIPVTITKATATPNAPMRPTAKV</sequence>
<evidence type="ECO:0000313" key="4">
    <source>
        <dbReference type="Proteomes" id="UP001451303"/>
    </source>
</evidence>
<dbReference type="PANTHER" id="PTHR36182">
    <property type="entry name" value="PROTEIN, PUTATIVE (AFU_ORTHOLOGUE AFUA_6G10930)-RELATED"/>
    <property type="match status" value="1"/>
</dbReference>
<comment type="caution">
    <text evidence="3">The sequence shown here is derived from an EMBL/GenBank/DDBJ whole genome shotgun (WGS) entry which is preliminary data.</text>
</comment>
<evidence type="ECO:0000313" key="3">
    <source>
        <dbReference type="EMBL" id="KAL0467620.1"/>
    </source>
</evidence>